<keyword evidence="3" id="KW-1185">Reference proteome</keyword>
<dbReference type="PANTHER" id="PTHR47256:SF1">
    <property type="entry name" value="ZN(II)2CYS6 TRANSCRIPTION FACTOR (EUROFUNG)"/>
    <property type="match status" value="1"/>
</dbReference>
<name>A0ABR0RSK7_9EURO</name>
<dbReference type="GeneID" id="89997689"/>
<evidence type="ECO:0000313" key="3">
    <source>
        <dbReference type="Proteomes" id="UP001334248"/>
    </source>
</evidence>
<proteinExistence type="predicted"/>
<sequence>MPLRSNKAQCTDGAPCQACKAHGTDCIKDESEDMRRRLAMKKRLESAESDRNLLDSLLEVFKIANREQINSLINLVRSNAPRQDLQAFLDNKSPSPDSTDHFNSESVDGDAPRVHRKRRRTGAIADLMNPPIQVKASPWTTVTDDDDFVSHLMSLWFTWAHNWWHWVDRVLFLEAMQSQDLDNPLCAPYLVNMILADACLLDVIDEDEDEPHRSLRDQFYAEARKGIEAEEGRVSLTVLQASGVQWTYLDMNGQDKLGLLVLTEQIFMTKELDKYQERLRKDPSISPETLSKVDKAINSLEWALFALNTFTLVGSRRAHTIKSPERPHPKQDDHGHADYEAWIPYPRGTPQLEFHEGCHFACVTSLARVAHKSETLFMKTEENHKGGYPSFDMHRKLEEWANQTPSCMKLHDNSMPHVLALYAIYNWTVLIQAKQVAAAKGGEANKPTITTTWSSSSTDYWQQISVTASVTIGNLMGLLISRWGVENFPVILMHPVSSALLVLLEGVEHESQREAFVNMCVALRAASRRFRVGKGIMKLVKDKAVEMGVTLPRETEQLFHFERRGRSESTGNGQWEETPKGGIGMHYLLEKWQDLDLDEY</sequence>
<protein>
    <recommendedName>
        <fullName evidence="4">Transcription factor domain-containing protein</fullName>
    </recommendedName>
</protein>
<dbReference type="Proteomes" id="UP001334248">
    <property type="component" value="Unassembled WGS sequence"/>
</dbReference>
<dbReference type="PANTHER" id="PTHR47256">
    <property type="entry name" value="ZN(II)2CYS6 TRANSCRIPTION FACTOR (EUROFUNG)-RELATED"/>
    <property type="match status" value="1"/>
</dbReference>
<reference evidence="2 3" key="1">
    <citation type="journal article" date="2023" name="Res Sq">
        <title>Genomic and morphological characterization of Knufia obscura isolated from the Mars 2020 spacecraft assembly facility.</title>
        <authorList>
            <person name="Chander A.M."/>
            <person name="Teixeira M.M."/>
            <person name="Singh N.K."/>
            <person name="Williams M.P."/>
            <person name="Parker C.W."/>
            <person name="Leo P."/>
            <person name="Stajich J.E."/>
            <person name="Torok T."/>
            <person name="Tighe S."/>
            <person name="Mason C.E."/>
            <person name="Venkateswaran K."/>
        </authorList>
    </citation>
    <scope>NUCLEOTIDE SEQUENCE [LARGE SCALE GENOMIC DNA]</scope>
    <source>
        <strain evidence="2 3">CCFEE 5817</strain>
    </source>
</reference>
<evidence type="ECO:0000256" key="1">
    <source>
        <dbReference type="SAM" id="MobiDB-lite"/>
    </source>
</evidence>
<evidence type="ECO:0000313" key="2">
    <source>
        <dbReference type="EMBL" id="KAK5943233.1"/>
    </source>
</evidence>
<evidence type="ECO:0008006" key="4">
    <source>
        <dbReference type="Google" id="ProtNLM"/>
    </source>
</evidence>
<gene>
    <name evidence="2" type="ORF">PMZ80_004240</name>
</gene>
<dbReference type="EMBL" id="JAVHJV010000004">
    <property type="protein sequence ID" value="KAK5943233.1"/>
    <property type="molecule type" value="Genomic_DNA"/>
</dbReference>
<dbReference type="InterPro" id="IPR053187">
    <property type="entry name" value="Notoamide_regulator"/>
</dbReference>
<dbReference type="CDD" id="cd12148">
    <property type="entry name" value="fungal_TF_MHR"/>
    <property type="match status" value="1"/>
</dbReference>
<feature type="region of interest" description="Disordered" evidence="1">
    <location>
        <begin position="88"/>
        <end position="115"/>
    </location>
</feature>
<comment type="caution">
    <text evidence="2">The sequence shown here is derived from an EMBL/GenBank/DDBJ whole genome shotgun (WGS) entry which is preliminary data.</text>
</comment>
<dbReference type="RefSeq" id="XP_064731323.1">
    <property type="nucleotide sequence ID" value="XM_064872665.1"/>
</dbReference>
<accession>A0ABR0RSK7</accession>
<organism evidence="2 3">
    <name type="scientific">Knufia obscura</name>
    <dbReference type="NCBI Taxonomy" id="1635080"/>
    <lineage>
        <taxon>Eukaryota</taxon>
        <taxon>Fungi</taxon>
        <taxon>Dikarya</taxon>
        <taxon>Ascomycota</taxon>
        <taxon>Pezizomycotina</taxon>
        <taxon>Eurotiomycetes</taxon>
        <taxon>Chaetothyriomycetidae</taxon>
        <taxon>Chaetothyriales</taxon>
        <taxon>Trichomeriaceae</taxon>
        <taxon>Knufia</taxon>
    </lineage>
</organism>